<protein>
    <submittedName>
        <fullName evidence="2">Uncharacterized protein</fullName>
    </submittedName>
</protein>
<evidence type="ECO:0000313" key="3">
    <source>
        <dbReference type="Proteomes" id="UP000176005"/>
    </source>
</evidence>
<feature type="chain" id="PRO_5009196487" evidence="1">
    <location>
        <begin position="28"/>
        <end position="170"/>
    </location>
</feature>
<feature type="signal peptide" evidence="1">
    <location>
        <begin position="1"/>
        <end position="27"/>
    </location>
</feature>
<dbReference type="AlphaFoldDB" id="A0A1E7KG96"/>
<dbReference type="EMBL" id="LJGW01000719">
    <property type="protein sequence ID" value="OEV02962.1"/>
    <property type="molecule type" value="Genomic_DNA"/>
</dbReference>
<evidence type="ECO:0000256" key="1">
    <source>
        <dbReference type="SAM" id="SignalP"/>
    </source>
</evidence>
<organism evidence="2 3">
    <name type="scientific">Streptomyces nanshensis</name>
    <dbReference type="NCBI Taxonomy" id="518642"/>
    <lineage>
        <taxon>Bacteria</taxon>
        <taxon>Bacillati</taxon>
        <taxon>Actinomycetota</taxon>
        <taxon>Actinomycetes</taxon>
        <taxon>Kitasatosporales</taxon>
        <taxon>Streptomycetaceae</taxon>
        <taxon>Streptomyces</taxon>
    </lineage>
</organism>
<dbReference type="Proteomes" id="UP000176005">
    <property type="component" value="Unassembled WGS sequence"/>
</dbReference>
<accession>A0A1E7KG96</accession>
<gene>
    <name evidence="2" type="ORF">AN218_33060</name>
</gene>
<name>A0A1E7KG96_9ACTN</name>
<keyword evidence="1" id="KW-0732">Signal</keyword>
<sequence length="170" mass="17377">MNKRLTVTVACAVAGAMCGITAYTANATSADGDRDATPPRAAEDVRTQGAGADEICAILGIGSGAAGASKALAKGASWVGIGASIGCYWYSQGKKATPAEKRAVMLKSYKNYQAKSDLGKLDALGYYCRKDDGGGSSGGTDLAPAEPQPKAGWRTIVMKGVSYKCTATHD</sequence>
<comment type="caution">
    <text evidence="2">The sequence shown here is derived from an EMBL/GenBank/DDBJ whole genome shotgun (WGS) entry which is preliminary data.</text>
</comment>
<dbReference type="PATRIC" id="fig|518642.10.peg.309"/>
<dbReference type="RefSeq" id="WP_070020720.1">
    <property type="nucleotide sequence ID" value="NZ_LJGW01000719.1"/>
</dbReference>
<evidence type="ECO:0000313" key="2">
    <source>
        <dbReference type="EMBL" id="OEV02962.1"/>
    </source>
</evidence>
<reference evidence="2 3" key="1">
    <citation type="journal article" date="2016" name="Front. Microbiol.">
        <title>Comparative Genomics Analysis of Streptomyces Species Reveals Their Adaptation to the Marine Environment and Their Diversity at the Genomic Level.</title>
        <authorList>
            <person name="Tian X."/>
            <person name="Zhang Z."/>
            <person name="Yang T."/>
            <person name="Chen M."/>
            <person name="Li J."/>
            <person name="Chen F."/>
            <person name="Yang J."/>
            <person name="Li W."/>
            <person name="Zhang B."/>
            <person name="Zhang Z."/>
            <person name="Wu J."/>
            <person name="Zhang C."/>
            <person name="Long L."/>
            <person name="Xiao J."/>
        </authorList>
    </citation>
    <scope>NUCLEOTIDE SEQUENCE [LARGE SCALE GENOMIC DNA]</scope>
    <source>
        <strain evidence="2 3">SCSIO 10429</strain>
    </source>
</reference>
<keyword evidence="3" id="KW-1185">Reference proteome</keyword>
<proteinExistence type="predicted"/>